<accession>A0A6J5LW76</accession>
<feature type="region of interest" description="Disordered" evidence="1">
    <location>
        <begin position="170"/>
        <end position="203"/>
    </location>
</feature>
<dbReference type="InterPro" id="IPR016411">
    <property type="entry name" value="SSB_T7"/>
</dbReference>
<dbReference type="EMBL" id="LR796364">
    <property type="protein sequence ID" value="CAB4138884.1"/>
    <property type="molecule type" value="Genomic_DNA"/>
</dbReference>
<sequence>MSKVKNPRYTTPAGIAQYPYLTKPDTKFNPDGEYKISVEIPGAAAQDIVTFLDEQFAASVAKAKKENPGKKIKEGDVPYSVNDDTGKVTVRFKLKAKVTPKQGDPFEQRPALFDAKGKPIGPDAKIGGGSKVKVAYELVPYYTAIAGAGVSLRLKAVQVIDLVEFSGGASSEAYGFGEEEGYEAEDTPAAQNGFAEETSDTDF</sequence>
<organism evidence="3">
    <name type="scientific">uncultured Caudovirales phage</name>
    <dbReference type="NCBI Taxonomy" id="2100421"/>
    <lineage>
        <taxon>Viruses</taxon>
        <taxon>Duplodnaviria</taxon>
        <taxon>Heunggongvirae</taxon>
        <taxon>Uroviricota</taxon>
        <taxon>Caudoviricetes</taxon>
        <taxon>Peduoviridae</taxon>
        <taxon>Maltschvirus</taxon>
        <taxon>Maltschvirus maltsch</taxon>
    </lineage>
</organism>
<feature type="domain" description="Single-stranded DNA-binding protein BPT7" evidence="2">
    <location>
        <begin position="16"/>
        <end position="162"/>
    </location>
</feature>
<keyword evidence="3" id="KW-0238">DNA-binding</keyword>
<dbReference type="Gene3D" id="2.40.50.140">
    <property type="entry name" value="Nucleic acid-binding proteins"/>
    <property type="match status" value="1"/>
</dbReference>
<reference evidence="3" key="1">
    <citation type="submission" date="2020-04" db="EMBL/GenBank/DDBJ databases">
        <authorList>
            <person name="Chiriac C."/>
            <person name="Salcher M."/>
            <person name="Ghai R."/>
            <person name="Kavagutti S V."/>
        </authorList>
    </citation>
    <scope>NUCLEOTIDE SEQUENCE</scope>
</reference>
<evidence type="ECO:0000313" key="3">
    <source>
        <dbReference type="EMBL" id="CAB4138884.1"/>
    </source>
</evidence>
<name>A0A6J5LW76_9CAUD</name>
<feature type="compositionally biased region" description="Acidic residues" evidence="1">
    <location>
        <begin position="177"/>
        <end position="186"/>
    </location>
</feature>
<dbReference type="Pfam" id="PF21265">
    <property type="entry name" value="SBB_T7"/>
    <property type="match status" value="1"/>
</dbReference>
<evidence type="ECO:0000256" key="1">
    <source>
        <dbReference type="SAM" id="MobiDB-lite"/>
    </source>
</evidence>
<dbReference type="PIRSF" id="PIRSF004311">
    <property type="entry name" value="Helix_destablz_SSB_T7"/>
    <property type="match status" value="1"/>
</dbReference>
<gene>
    <name evidence="3" type="ORF">UFOVP348_19</name>
</gene>
<dbReference type="InterPro" id="IPR012340">
    <property type="entry name" value="NA-bd_OB-fold"/>
</dbReference>
<protein>
    <submittedName>
        <fullName evidence="3">Single-stranded DNA-binding protein</fullName>
    </submittedName>
</protein>
<proteinExistence type="predicted"/>
<dbReference type="InterPro" id="IPR049476">
    <property type="entry name" value="SBB_BPT7"/>
</dbReference>
<dbReference type="SUPFAM" id="SSF50249">
    <property type="entry name" value="Nucleic acid-binding proteins"/>
    <property type="match status" value="1"/>
</dbReference>
<evidence type="ECO:0000259" key="2">
    <source>
        <dbReference type="Pfam" id="PF21265"/>
    </source>
</evidence>
<dbReference type="GO" id="GO:0003677">
    <property type="term" value="F:DNA binding"/>
    <property type="evidence" value="ECO:0007669"/>
    <property type="project" value="UniProtKB-KW"/>
</dbReference>